<dbReference type="Gene3D" id="2.60.40.10">
    <property type="entry name" value="Immunoglobulins"/>
    <property type="match status" value="1"/>
</dbReference>
<keyword evidence="5" id="KW-0325">Glycoprotein</keyword>
<dbReference type="InterPro" id="IPR003598">
    <property type="entry name" value="Ig_sub2"/>
</dbReference>
<evidence type="ECO:0000259" key="8">
    <source>
        <dbReference type="PROSITE" id="PS50835"/>
    </source>
</evidence>
<evidence type="ECO:0000256" key="7">
    <source>
        <dbReference type="SAM" id="SignalP"/>
    </source>
</evidence>
<feature type="chain" id="PRO_5043954862" evidence="7">
    <location>
        <begin position="23"/>
        <end position="664"/>
    </location>
</feature>
<dbReference type="SMART" id="SM00369">
    <property type="entry name" value="LRR_TYP"/>
    <property type="match status" value="3"/>
</dbReference>
<proteinExistence type="predicted"/>
<dbReference type="SUPFAM" id="SSF52058">
    <property type="entry name" value="L domain-like"/>
    <property type="match status" value="1"/>
</dbReference>
<feature type="domain" description="Ig-like" evidence="8">
    <location>
        <begin position="313"/>
        <end position="434"/>
    </location>
</feature>
<dbReference type="InterPro" id="IPR013783">
    <property type="entry name" value="Ig-like_fold"/>
</dbReference>
<accession>A0AAV4CVR2</accession>
<keyword evidence="3" id="KW-0677">Repeat</keyword>
<evidence type="ECO:0000256" key="5">
    <source>
        <dbReference type="ARBA" id="ARBA00023180"/>
    </source>
</evidence>
<keyword evidence="2 7" id="KW-0732">Signal</keyword>
<evidence type="ECO:0000256" key="4">
    <source>
        <dbReference type="ARBA" id="ARBA00023157"/>
    </source>
</evidence>
<name>A0AAV4CVR2_9GAST</name>
<evidence type="ECO:0000313" key="9">
    <source>
        <dbReference type="EMBL" id="GFO35996.1"/>
    </source>
</evidence>
<dbReference type="Proteomes" id="UP000735302">
    <property type="component" value="Unassembled WGS sequence"/>
</dbReference>
<evidence type="ECO:0000256" key="2">
    <source>
        <dbReference type="ARBA" id="ARBA00022729"/>
    </source>
</evidence>
<evidence type="ECO:0000256" key="3">
    <source>
        <dbReference type="ARBA" id="ARBA00022737"/>
    </source>
</evidence>
<reference evidence="9 10" key="1">
    <citation type="journal article" date="2021" name="Elife">
        <title>Chloroplast acquisition without the gene transfer in kleptoplastic sea slugs, Plakobranchus ocellatus.</title>
        <authorList>
            <person name="Maeda T."/>
            <person name="Takahashi S."/>
            <person name="Yoshida T."/>
            <person name="Shimamura S."/>
            <person name="Takaki Y."/>
            <person name="Nagai Y."/>
            <person name="Toyoda A."/>
            <person name="Suzuki Y."/>
            <person name="Arimoto A."/>
            <person name="Ishii H."/>
            <person name="Satoh N."/>
            <person name="Nishiyama T."/>
            <person name="Hasebe M."/>
            <person name="Maruyama T."/>
            <person name="Minagawa J."/>
            <person name="Obokata J."/>
            <person name="Shigenobu S."/>
        </authorList>
    </citation>
    <scope>NUCLEOTIDE SEQUENCE [LARGE SCALE GENOMIC DNA]</scope>
</reference>
<dbReference type="PANTHER" id="PTHR45842">
    <property type="entry name" value="SYNAPTIC ADHESION-LIKE MOLECULE SALM"/>
    <property type="match status" value="1"/>
</dbReference>
<feature type="signal peptide" evidence="7">
    <location>
        <begin position="1"/>
        <end position="22"/>
    </location>
</feature>
<feature type="transmembrane region" description="Helical" evidence="6">
    <location>
        <begin position="443"/>
        <end position="467"/>
    </location>
</feature>
<evidence type="ECO:0000313" key="10">
    <source>
        <dbReference type="Proteomes" id="UP000735302"/>
    </source>
</evidence>
<keyword evidence="6" id="KW-1133">Transmembrane helix</keyword>
<dbReference type="SMART" id="SM00408">
    <property type="entry name" value="IGc2"/>
    <property type="match status" value="1"/>
</dbReference>
<dbReference type="PROSITE" id="PS50835">
    <property type="entry name" value="IG_LIKE"/>
    <property type="match status" value="1"/>
</dbReference>
<evidence type="ECO:0000256" key="6">
    <source>
        <dbReference type="SAM" id="Phobius"/>
    </source>
</evidence>
<dbReference type="InterPro" id="IPR003591">
    <property type="entry name" value="Leu-rich_rpt_typical-subtyp"/>
</dbReference>
<keyword evidence="6" id="KW-0472">Membrane</keyword>
<organism evidence="9 10">
    <name type="scientific">Plakobranchus ocellatus</name>
    <dbReference type="NCBI Taxonomy" id="259542"/>
    <lineage>
        <taxon>Eukaryota</taxon>
        <taxon>Metazoa</taxon>
        <taxon>Spiralia</taxon>
        <taxon>Lophotrochozoa</taxon>
        <taxon>Mollusca</taxon>
        <taxon>Gastropoda</taxon>
        <taxon>Heterobranchia</taxon>
        <taxon>Euthyneura</taxon>
        <taxon>Panpulmonata</taxon>
        <taxon>Sacoglossa</taxon>
        <taxon>Placobranchoidea</taxon>
        <taxon>Plakobranchidae</taxon>
        <taxon>Plakobranchus</taxon>
    </lineage>
</organism>
<dbReference type="SUPFAM" id="SSF48726">
    <property type="entry name" value="Immunoglobulin"/>
    <property type="match status" value="1"/>
</dbReference>
<dbReference type="CDD" id="cd00096">
    <property type="entry name" value="Ig"/>
    <property type="match status" value="1"/>
</dbReference>
<dbReference type="InterPro" id="IPR007110">
    <property type="entry name" value="Ig-like_dom"/>
</dbReference>
<dbReference type="SMART" id="SM00082">
    <property type="entry name" value="LRRCT"/>
    <property type="match status" value="1"/>
</dbReference>
<evidence type="ECO:0000256" key="1">
    <source>
        <dbReference type="ARBA" id="ARBA00022614"/>
    </source>
</evidence>
<dbReference type="Pfam" id="PF13855">
    <property type="entry name" value="LRR_8"/>
    <property type="match status" value="1"/>
</dbReference>
<dbReference type="InterPro" id="IPR000483">
    <property type="entry name" value="Cys-rich_flank_reg_C"/>
</dbReference>
<sequence length="664" mass="73239">MHPHLAMYAFFLLALSLDLAASFSQSNATNETHNLESSCPQKCLCLDESEDHISVTCKVYDLLEWEGMCRDISLLKENKQKYLNLKLLGESNLFSSSLGCLPQLNILDLAGVSLTLAPYMFETLQVVSTLNLSANGLTNIPDETFIGILTVSAIDLSNNRLKELKTKAFAGLENTEHLDLSYNNVSVIHQGSLANISGLKFLSLKSNSLHTFSFSQLSPNASLDFLSLRDNFLTSLYLESNETEAVPFHTHSQFDISNNLIECSCSLAYFLQALPFSENSLVNVHNTLCDSPENLQGQSIAHLDSSGLVCTAPEIFMSYPLKHKHLLTTSSITLECHTTGFPHPSVMWITPWGDHFIHDQAHIPNSLKKSLENGAKIIKAHRKYREPNVLMVTTIQSDRNGHLVISKIRGSMSGNYTCFAFNPAGNASRVMDMSLFCGIDSTYTYSLILGGYCASGFLIFGFLVGFIKMLVVWLRHKLYFIVPYFSKAASTATAAPYLDHCTASICGSSNTNAKSGVGSGVDSSASFPNSPTLLSYIEEENLGDSEQGNVAAPQRRIRETLEEARGRWRDGMERKMERVKKNVQHIKESGSIYVHNIRESGSSAANRMKAGVALGVETVKYQLQSFKELCGTGDMGTNTISMISVETDVDSHQRSEVVKQITFV</sequence>
<dbReference type="PANTHER" id="PTHR45842:SF12">
    <property type="entry name" value="KEKKON 5, ISOFORM A"/>
    <property type="match status" value="1"/>
</dbReference>
<gene>
    <name evidence="9" type="ORF">PoB_006250100</name>
</gene>
<dbReference type="InterPro" id="IPR050467">
    <property type="entry name" value="LRFN"/>
</dbReference>
<dbReference type="EMBL" id="BLXT01007037">
    <property type="protein sequence ID" value="GFO35996.1"/>
    <property type="molecule type" value="Genomic_DNA"/>
</dbReference>
<dbReference type="Gene3D" id="3.80.10.10">
    <property type="entry name" value="Ribonuclease Inhibitor"/>
    <property type="match status" value="2"/>
</dbReference>
<dbReference type="InterPro" id="IPR001611">
    <property type="entry name" value="Leu-rich_rpt"/>
</dbReference>
<protein>
    <submittedName>
        <fullName evidence="9">Leucine-rich repeat-containing protein 4c-like</fullName>
    </submittedName>
</protein>
<dbReference type="AlphaFoldDB" id="A0AAV4CVR2"/>
<dbReference type="Pfam" id="PF13927">
    <property type="entry name" value="Ig_3"/>
    <property type="match status" value="1"/>
</dbReference>
<comment type="caution">
    <text evidence="9">The sequence shown here is derived from an EMBL/GenBank/DDBJ whole genome shotgun (WGS) entry which is preliminary data.</text>
</comment>
<keyword evidence="10" id="KW-1185">Reference proteome</keyword>
<keyword evidence="1" id="KW-0433">Leucine-rich repeat</keyword>
<keyword evidence="4" id="KW-1015">Disulfide bond</keyword>
<dbReference type="InterPro" id="IPR036179">
    <property type="entry name" value="Ig-like_dom_sf"/>
</dbReference>
<keyword evidence="6" id="KW-0812">Transmembrane</keyword>
<dbReference type="InterPro" id="IPR032675">
    <property type="entry name" value="LRR_dom_sf"/>
</dbReference>